<dbReference type="EMBL" id="CM000764">
    <property type="protein sequence ID" value="OQU84034.1"/>
    <property type="molecule type" value="Genomic_DNA"/>
</dbReference>
<reference evidence="13" key="3">
    <citation type="journal article" date="2018" name="Plant J.">
        <title>The Sorghum bicolor reference genome: improved assembly, gene annotations, a transcriptome atlas, and signatures of genome organization.</title>
        <authorList>
            <person name="McCormick R.F."/>
            <person name="Truong S.K."/>
            <person name="Sreedasyam A."/>
            <person name="Jenkins J."/>
            <person name="Shu S."/>
            <person name="Sims D."/>
            <person name="Kennedy M."/>
            <person name="Amirebrahimi M."/>
            <person name="Weers B.D."/>
            <person name="McKinley B."/>
            <person name="Mattison A."/>
            <person name="Morishige D.T."/>
            <person name="Grimwood J."/>
            <person name="Schmutz J."/>
            <person name="Mullet J.E."/>
        </authorList>
    </citation>
    <scope>NUCLEOTIDE SEQUENCE [LARGE SCALE GENOMIC DNA]</scope>
    <source>
        <strain evidence="13">cv. BTx623</strain>
    </source>
</reference>
<dbReference type="InParanoid" id="A0A1Z5RJW8"/>
<gene>
    <name evidence="12" type="ORF">SORBI_3005G218201</name>
</gene>
<dbReference type="PANTHER" id="PTHR23155">
    <property type="entry name" value="DISEASE RESISTANCE PROTEIN RP"/>
    <property type="match status" value="1"/>
</dbReference>
<dbReference type="SUPFAM" id="SSF52540">
    <property type="entry name" value="P-loop containing nucleoside triphosphate hydrolases"/>
    <property type="match status" value="2"/>
</dbReference>
<dbReference type="EMBL" id="CM000764">
    <property type="protein sequence ID" value="OQU84032.1"/>
    <property type="molecule type" value="Genomic_DNA"/>
</dbReference>
<dbReference type="Pfam" id="PF00931">
    <property type="entry name" value="NB-ARC"/>
    <property type="match status" value="2"/>
</dbReference>
<evidence type="ECO:0000313" key="12">
    <source>
        <dbReference type="EMBL" id="OQU84034.1"/>
    </source>
</evidence>
<feature type="domain" description="NB-ARC" evidence="8">
    <location>
        <begin position="379"/>
        <end position="456"/>
    </location>
</feature>
<dbReference type="Gramene" id="OQU84034">
    <property type="protein sequence ID" value="OQU84034"/>
    <property type="gene ID" value="SORBI_3005G218201"/>
</dbReference>
<dbReference type="Gene3D" id="3.40.50.300">
    <property type="entry name" value="P-loop containing nucleotide triphosphate hydrolases"/>
    <property type="match status" value="2"/>
</dbReference>
<feature type="compositionally biased region" description="Polar residues" evidence="7">
    <location>
        <begin position="1163"/>
        <end position="1175"/>
    </location>
</feature>
<dbReference type="InterPro" id="IPR002182">
    <property type="entry name" value="NB-ARC"/>
</dbReference>
<feature type="domain" description="Disease resistance R13L4/SHOC-2-like LRR" evidence="11">
    <location>
        <begin position="974"/>
        <end position="1129"/>
    </location>
</feature>
<comment type="similarity">
    <text evidence="1">Belongs to the disease resistance NB-LRR family.</text>
</comment>
<dbReference type="Pfam" id="PF23598">
    <property type="entry name" value="LRR_14"/>
    <property type="match status" value="3"/>
</dbReference>
<feature type="domain" description="NB-ARC" evidence="8">
    <location>
        <begin position="209"/>
        <end position="271"/>
    </location>
</feature>
<keyword evidence="4" id="KW-0547">Nucleotide-binding</keyword>
<dbReference type="AlphaFoldDB" id="A0A1Z5RJW8"/>
<evidence type="ECO:0000256" key="6">
    <source>
        <dbReference type="ARBA" id="ARBA00023054"/>
    </source>
</evidence>
<keyword evidence="6" id="KW-0175">Coiled coil</keyword>
<dbReference type="Gene3D" id="1.20.5.4130">
    <property type="match status" value="1"/>
</dbReference>
<dbReference type="EMBL" id="CM000764">
    <property type="protein sequence ID" value="OQU84030.1"/>
    <property type="molecule type" value="Genomic_DNA"/>
</dbReference>
<feature type="domain" description="Disease resistance R13L4/SHOC-2-like LRR" evidence="11">
    <location>
        <begin position="837"/>
        <end position="901"/>
    </location>
</feature>
<reference evidence="12 13" key="1">
    <citation type="journal article" date="2009" name="Nature">
        <title>The Sorghum bicolor genome and the diversification of grasses.</title>
        <authorList>
            <person name="Paterson A.H."/>
            <person name="Bowers J.E."/>
            <person name="Bruggmann R."/>
            <person name="Dubchak I."/>
            <person name="Grimwood J."/>
            <person name="Gundlach H."/>
            <person name="Haberer G."/>
            <person name="Hellsten U."/>
            <person name="Mitros T."/>
            <person name="Poliakov A."/>
            <person name="Schmutz J."/>
            <person name="Spannagl M."/>
            <person name="Tang H."/>
            <person name="Wang X."/>
            <person name="Wicker T."/>
            <person name="Bharti A.K."/>
            <person name="Chapman J."/>
            <person name="Feltus F.A."/>
            <person name="Gowik U."/>
            <person name="Grigoriev I.V."/>
            <person name="Lyons E."/>
            <person name="Maher C.A."/>
            <person name="Martis M."/>
            <person name="Narechania A."/>
            <person name="Otillar R.P."/>
            <person name="Penning B.W."/>
            <person name="Salamov A.A."/>
            <person name="Wang Y."/>
            <person name="Zhang L."/>
            <person name="Carpita N.C."/>
            <person name="Freeling M."/>
            <person name="Gingle A.R."/>
            <person name="Hash C.T."/>
            <person name="Keller B."/>
            <person name="Klein P."/>
            <person name="Kresovich S."/>
            <person name="McCann M.C."/>
            <person name="Ming R."/>
            <person name="Peterson D.G."/>
            <person name="Mehboob-ur-Rahman"/>
            <person name="Ware D."/>
            <person name="Westhoff P."/>
            <person name="Mayer K.F."/>
            <person name="Messing J."/>
            <person name="Rokhsar D.S."/>
        </authorList>
    </citation>
    <scope>NUCLEOTIDE SEQUENCE [LARGE SCALE GENOMIC DNA]</scope>
    <source>
        <strain evidence="13">cv. BTx623</strain>
    </source>
</reference>
<dbReference type="Gramene" id="OQU84033">
    <property type="protein sequence ID" value="OQU84033"/>
    <property type="gene ID" value="SORBI_3005G218201"/>
</dbReference>
<dbReference type="PRINTS" id="PR00364">
    <property type="entry name" value="DISEASERSIST"/>
</dbReference>
<dbReference type="Gramene" id="OQU84031">
    <property type="protein sequence ID" value="OQU84031"/>
    <property type="gene ID" value="SORBI_3005G218201"/>
</dbReference>
<dbReference type="InterPro" id="IPR032675">
    <property type="entry name" value="LRR_dom_sf"/>
</dbReference>
<feature type="domain" description="Disease resistance R13L4/SHOC-2-like LRR" evidence="11">
    <location>
        <begin position="697"/>
        <end position="767"/>
    </location>
</feature>
<dbReference type="Gene3D" id="1.10.10.10">
    <property type="entry name" value="Winged helix-like DNA-binding domain superfamily/Winged helix DNA-binding domain"/>
    <property type="match status" value="1"/>
</dbReference>
<evidence type="ECO:0000256" key="5">
    <source>
        <dbReference type="ARBA" id="ARBA00022821"/>
    </source>
</evidence>
<dbReference type="Gramene" id="OQU84032">
    <property type="protein sequence ID" value="OQU84032"/>
    <property type="gene ID" value="SORBI_3005G218201"/>
</dbReference>
<evidence type="ECO:0000259" key="8">
    <source>
        <dbReference type="Pfam" id="PF00931"/>
    </source>
</evidence>
<evidence type="ECO:0000256" key="2">
    <source>
        <dbReference type="ARBA" id="ARBA00022614"/>
    </source>
</evidence>
<dbReference type="Proteomes" id="UP000000768">
    <property type="component" value="Chromosome 5"/>
</dbReference>
<dbReference type="InterPro" id="IPR036388">
    <property type="entry name" value="WH-like_DNA-bd_sf"/>
</dbReference>
<dbReference type="PANTHER" id="PTHR23155:SF1167">
    <property type="entry name" value="OS08G0412100 PROTEIN"/>
    <property type="match status" value="1"/>
</dbReference>
<evidence type="ECO:0000259" key="11">
    <source>
        <dbReference type="Pfam" id="PF23598"/>
    </source>
</evidence>
<dbReference type="GO" id="GO:0006952">
    <property type="term" value="P:defense response"/>
    <property type="evidence" value="ECO:0007669"/>
    <property type="project" value="UniProtKB-KW"/>
</dbReference>
<evidence type="ECO:0000256" key="3">
    <source>
        <dbReference type="ARBA" id="ARBA00022737"/>
    </source>
</evidence>
<evidence type="ECO:0008006" key="14">
    <source>
        <dbReference type="Google" id="ProtNLM"/>
    </source>
</evidence>
<dbReference type="InterPro" id="IPR058922">
    <property type="entry name" value="WHD_DRP"/>
</dbReference>
<keyword evidence="2" id="KW-0433">Leucine-rich repeat</keyword>
<keyword evidence="5" id="KW-0611">Plant defense</keyword>
<name>A0A1Z5RJW8_SORBI</name>
<feature type="domain" description="Disease resistance N-terminal" evidence="9">
    <location>
        <begin position="49"/>
        <end position="125"/>
    </location>
</feature>
<keyword evidence="3" id="KW-0677">Repeat</keyword>
<dbReference type="EMBL" id="CM000764">
    <property type="protein sequence ID" value="OQU84029.1"/>
    <property type="molecule type" value="Genomic_DNA"/>
</dbReference>
<evidence type="ECO:0000313" key="13">
    <source>
        <dbReference type="Proteomes" id="UP000000768"/>
    </source>
</evidence>
<evidence type="ECO:0000256" key="7">
    <source>
        <dbReference type="SAM" id="MobiDB-lite"/>
    </source>
</evidence>
<dbReference type="InterPro" id="IPR003591">
    <property type="entry name" value="Leu-rich_rpt_typical-subtyp"/>
</dbReference>
<dbReference type="EMBL" id="CM000764">
    <property type="protein sequence ID" value="OQU84033.1"/>
    <property type="molecule type" value="Genomic_DNA"/>
</dbReference>
<reference evidence="12" key="2">
    <citation type="submission" date="2017-02" db="EMBL/GenBank/DDBJ databases">
        <title>WGS assembly of Sorghum bicolor.</title>
        <authorList>
            <person name="Paterson A."/>
            <person name="Mullet J."/>
            <person name="Bowers J."/>
            <person name="Bruggmann R."/>
            <person name="Dubchak I."/>
            <person name="Grimwood J."/>
            <person name="Gundlach H."/>
            <person name="Haberer G."/>
            <person name="Hellsten U."/>
            <person name="Mitros T."/>
            <person name="Poliakov A."/>
            <person name="Schmutz J."/>
            <person name="Spannagl M."/>
            <person name="Tang H."/>
            <person name="Wang X."/>
            <person name="Wicker T."/>
            <person name="Bharti A."/>
            <person name="Chapman J."/>
            <person name="Feltus F."/>
            <person name="Gowik U."/>
            <person name="Grigoriev I."/>
            <person name="Lyons E."/>
            <person name="Maher C."/>
            <person name="Martis M."/>
            <person name="Narechania A."/>
            <person name="Otillar R."/>
            <person name="Penning B."/>
            <person name="Salamov A."/>
            <person name="Wang Y."/>
            <person name="Zhang L."/>
            <person name="Carpita N."/>
            <person name="Freeling M."/>
            <person name="Gingle A."/>
            <person name="Hash C."/>
            <person name="Keller B."/>
            <person name="Klein P."/>
            <person name="Kresovich S."/>
            <person name="Mccann M."/>
            <person name="Ming R."/>
            <person name="Peterson D."/>
            <person name="Rahman M."/>
            <person name="Ware D."/>
            <person name="Westhoff P."/>
            <person name="Mayer K."/>
            <person name="Messing J."/>
            <person name="Sims D."/>
            <person name="Jenkins J."/>
            <person name="Shu S."/>
            <person name="Rokhsar D."/>
        </authorList>
    </citation>
    <scope>NUCLEOTIDE SEQUENCE</scope>
</reference>
<evidence type="ECO:0000256" key="1">
    <source>
        <dbReference type="ARBA" id="ARBA00008894"/>
    </source>
</evidence>
<dbReference type="EMBL" id="CM000764">
    <property type="protein sequence ID" value="OQU84031.1"/>
    <property type="molecule type" value="Genomic_DNA"/>
</dbReference>
<dbReference type="InterPro" id="IPR055414">
    <property type="entry name" value="LRR_R13L4/SHOC2-like"/>
</dbReference>
<dbReference type="GO" id="GO:0043531">
    <property type="term" value="F:ADP binding"/>
    <property type="evidence" value="ECO:0007669"/>
    <property type="project" value="InterPro"/>
</dbReference>
<accession>A0A1Z5RJW8</accession>
<sequence length="1188" mass="135013">MRCAGYGPGKSSDRRGLTKPLCSIVSSGRCKEDLAEMEQRYRVTAATGALEPVISKLTNLLDDRAEFAHLERWREDIQFVKSRLSSMYSLLLTIWDREDLRLDSACNEWMADARKLSYSVEEDIDSGVFADSSAFTQPKTDAVNPFEKLKNEVQKLINRCSEDWKTLGRTISEHHQPAEPNVDPIMSEFIHNDASELVEMDEKKYQLIRLLEEHHTVCIVGFAGMGKTTLADQVYQGIRKKFKSHAFVSLSRRPNVTRVLTSLCTQVMVSAITKRKVVTNSLADTVALEWGSHYSSFIKAIKDILCEDVLRKANDEQKKDTETLNKLQEEENILIKNIKGFFGREVTGNTQLQGTGAEDKLIMSVAVFFLRKEWKARVDDHNKYLKKIISKLLEDKRYLVIVDDIWDWKDWECIRNDTLPKINNSGSRIISTTRYKGIAEKYQMDNNSFVYEIAGLSPVAASALSKRVLMKSGKVNNFQCDINGPCSSIAKVTSGMPLAIICMSSAVAEQLSVQDGQALDHKWFHVAESRALEGILTIPGLRPFVESFSHVYHELPLHLKTCLLHCCIYPPHHIFGRNDLIRIWIAEGFVQEEEEAQSYIDELINKGFIWPYSSTTITEKVVKYEMNVMMLHFLIKCKSHEDYFLASPDCWSDLSRIPAIPPVRRLCIQCYHYKVDISDQLHMSDIHILYVFDYTWISSLKHFEHLQMLYLHGGHLTNADLEDICGLVGLRWLSLRVELINLLPKEIQRLQNLKTLDVSNTGILGLPKEIGELKCLETLDVSNTMLTELPMEIWRLQQMKTLDAGGTHIREVSKEIGKLVKLETLDLRSTMITVLPKEIGELLCLKTLNLRHTFVRELPKETGELQHLETLDVSGTMLKELPNELLGKLMKHLKTLNISSTLVRELPWEAGGISNTLSVLVEDSDPPKALTLLNKDVRRPWNEGTSSAENCRDKLSITVFDHFGSSKEPLPFARFKIGERHIGVPELVKTHLRNICSLEISVWKLEKEDFKFLGEMPKLHALALQLELRTRDPITITSTGFLELESFSIDCRAPRITFHERAMLKLKYLNFKFYACLPTEHPMGIKHLQSLKSITFRCGSPRYGSDAPGINAVINEVRKQAQENPNRITFCVNDNEQVYPEKAIKLFEENGESTIIIDGAGSSSATGVETSLFSNDTDEEGKITSVGQ</sequence>
<evidence type="ECO:0000259" key="9">
    <source>
        <dbReference type="Pfam" id="PF18052"/>
    </source>
</evidence>
<dbReference type="SUPFAM" id="SSF52058">
    <property type="entry name" value="L domain-like"/>
    <property type="match status" value="1"/>
</dbReference>
<evidence type="ECO:0000259" key="10">
    <source>
        <dbReference type="Pfam" id="PF23559"/>
    </source>
</evidence>
<dbReference type="InterPro" id="IPR027417">
    <property type="entry name" value="P-loop_NTPase"/>
</dbReference>
<dbReference type="Gene3D" id="3.80.10.10">
    <property type="entry name" value="Ribonuclease Inhibitor"/>
    <property type="match status" value="2"/>
</dbReference>
<proteinExistence type="inferred from homology"/>
<dbReference type="Pfam" id="PF23559">
    <property type="entry name" value="WHD_DRP"/>
    <property type="match status" value="1"/>
</dbReference>
<organism evidence="12 13">
    <name type="scientific">Sorghum bicolor</name>
    <name type="common">Sorghum</name>
    <name type="synonym">Sorghum vulgare</name>
    <dbReference type="NCBI Taxonomy" id="4558"/>
    <lineage>
        <taxon>Eukaryota</taxon>
        <taxon>Viridiplantae</taxon>
        <taxon>Streptophyta</taxon>
        <taxon>Embryophyta</taxon>
        <taxon>Tracheophyta</taxon>
        <taxon>Spermatophyta</taxon>
        <taxon>Magnoliopsida</taxon>
        <taxon>Liliopsida</taxon>
        <taxon>Poales</taxon>
        <taxon>Poaceae</taxon>
        <taxon>PACMAD clade</taxon>
        <taxon>Panicoideae</taxon>
        <taxon>Andropogonodae</taxon>
        <taxon>Andropogoneae</taxon>
        <taxon>Sorghinae</taxon>
        <taxon>Sorghum</taxon>
    </lineage>
</organism>
<dbReference type="GO" id="GO:0051707">
    <property type="term" value="P:response to other organism"/>
    <property type="evidence" value="ECO:0007669"/>
    <property type="project" value="UniProtKB-ARBA"/>
</dbReference>
<feature type="region of interest" description="Disordered" evidence="7">
    <location>
        <begin position="1163"/>
        <end position="1188"/>
    </location>
</feature>
<keyword evidence="13" id="KW-1185">Reference proteome</keyword>
<feature type="domain" description="Disease resistance protein winged helix" evidence="10">
    <location>
        <begin position="568"/>
        <end position="631"/>
    </location>
</feature>
<dbReference type="eggNOG" id="KOG0619">
    <property type="taxonomic scope" value="Eukaryota"/>
</dbReference>
<dbReference type="InterPro" id="IPR044974">
    <property type="entry name" value="Disease_R_plants"/>
</dbReference>
<dbReference type="OrthoDB" id="621089at2759"/>
<dbReference type="InterPro" id="IPR041118">
    <property type="entry name" value="Rx_N"/>
</dbReference>
<evidence type="ECO:0000256" key="4">
    <source>
        <dbReference type="ARBA" id="ARBA00022741"/>
    </source>
</evidence>
<dbReference type="Gramene" id="OQU84029">
    <property type="protein sequence ID" value="OQU84029"/>
    <property type="gene ID" value="SORBI_3005G218201"/>
</dbReference>
<protein>
    <recommendedName>
        <fullName evidence="14">NB-ARC domain-containing protein</fullName>
    </recommendedName>
</protein>
<dbReference type="Pfam" id="PF18052">
    <property type="entry name" value="Rx_N"/>
    <property type="match status" value="1"/>
</dbReference>
<dbReference type="SMART" id="SM00369">
    <property type="entry name" value="LRR_TYP"/>
    <property type="match status" value="4"/>
</dbReference>
<dbReference type="Gramene" id="OQU84030">
    <property type="protein sequence ID" value="OQU84030"/>
    <property type="gene ID" value="SORBI_3005G218201"/>
</dbReference>